<organism evidence="1 2">
    <name type="scientific">Cohnella lupini</name>
    <dbReference type="NCBI Taxonomy" id="1294267"/>
    <lineage>
        <taxon>Bacteria</taxon>
        <taxon>Bacillati</taxon>
        <taxon>Bacillota</taxon>
        <taxon>Bacilli</taxon>
        <taxon>Bacillales</taxon>
        <taxon>Paenibacillaceae</taxon>
        <taxon>Cohnella</taxon>
    </lineage>
</organism>
<proteinExistence type="predicted"/>
<dbReference type="RefSeq" id="WP_115995133.1">
    <property type="nucleotide sequence ID" value="NZ_QRDY01000021.1"/>
</dbReference>
<dbReference type="OrthoDB" id="2064246at2"/>
<accession>A0A3D9HZ17</accession>
<comment type="caution">
    <text evidence="1">The sequence shown here is derived from an EMBL/GenBank/DDBJ whole genome shotgun (WGS) entry which is preliminary data.</text>
</comment>
<evidence type="ECO:0000313" key="2">
    <source>
        <dbReference type="Proteomes" id="UP000256869"/>
    </source>
</evidence>
<protein>
    <submittedName>
        <fullName evidence="1">Uncharacterized protein</fullName>
    </submittedName>
</protein>
<dbReference type="EMBL" id="QRDY01000021">
    <property type="protein sequence ID" value="RED54768.1"/>
    <property type="molecule type" value="Genomic_DNA"/>
</dbReference>
<sequence>MYPNLAAEMARKKLKQQDIAVVLNVRSATVSNKLTGKSPLLIDEAFGIQSSLFPDLSLEYLFKRQADQHTTA</sequence>
<gene>
    <name evidence="1" type="ORF">DFP95_12124</name>
</gene>
<reference evidence="1 2" key="1">
    <citation type="submission" date="2018-07" db="EMBL/GenBank/DDBJ databases">
        <title>Genomic Encyclopedia of Type Strains, Phase III (KMG-III): the genomes of soil and plant-associated and newly described type strains.</title>
        <authorList>
            <person name="Whitman W."/>
        </authorList>
    </citation>
    <scope>NUCLEOTIDE SEQUENCE [LARGE SCALE GENOMIC DNA]</scope>
    <source>
        <strain evidence="1 2">CECT 8236</strain>
    </source>
</reference>
<dbReference type="Proteomes" id="UP000256869">
    <property type="component" value="Unassembled WGS sequence"/>
</dbReference>
<keyword evidence="2" id="KW-1185">Reference proteome</keyword>
<evidence type="ECO:0000313" key="1">
    <source>
        <dbReference type="EMBL" id="RED54768.1"/>
    </source>
</evidence>
<name>A0A3D9HZ17_9BACL</name>
<dbReference type="AlphaFoldDB" id="A0A3D9HZ17"/>